<reference evidence="1" key="1">
    <citation type="journal article" date="2018" name="Genome Biol.">
        <title>SKESA: strategic k-mer extension for scrupulous assemblies.</title>
        <authorList>
            <person name="Souvorov A."/>
            <person name="Agarwala R."/>
            <person name="Lipman D.J."/>
        </authorList>
    </citation>
    <scope>NUCLEOTIDE SEQUENCE</scope>
    <source>
        <strain evidence="1">BCW_3452</strain>
    </source>
</reference>
<gene>
    <name evidence="1" type="ORF">I7730_00960</name>
</gene>
<dbReference type="AlphaFoldDB" id="A0A8H9K5A0"/>
<dbReference type="EMBL" id="DACRBY010000001">
    <property type="protein sequence ID" value="HAS8538369.1"/>
    <property type="molecule type" value="Genomic_DNA"/>
</dbReference>
<organism evidence="1">
    <name type="scientific">Vibrio vulnificus</name>
    <dbReference type="NCBI Taxonomy" id="672"/>
    <lineage>
        <taxon>Bacteria</taxon>
        <taxon>Pseudomonadati</taxon>
        <taxon>Pseudomonadota</taxon>
        <taxon>Gammaproteobacteria</taxon>
        <taxon>Vibrionales</taxon>
        <taxon>Vibrionaceae</taxon>
        <taxon>Vibrio</taxon>
    </lineage>
</organism>
<accession>A0A8H9K5A0</accession>
<protein>
    <submittedName>
        <fullName evidence="1">Uncharacterized protein</fullName>
    </submittedName>
</protein>
<comment type="caution">
    <text evidence="1">The sequence shown here is derived from an EMBL/GenBank/DDBJ whole genome shotgun (WGS) entry which is preliminary data.</text>
</comment>
<dbReference type="Proteomes" id="UP000863257">
    <property type="component" value="Unassembled WGS sequence"/>
</dbReference>
<proteinExistence type="predicted"/>
<reference evidence="1" key="2">
    <citation type="submission" date="2019-01" db="EMBL/GenBank/DDBJ databases">
        <authorList>
            <consortium name="NCBI Pathogen Detection Project"/>
        </authorList>
    </citation>
    <scope>NUCLEOTIDE SEQUENCE</scope>
    <source>
        <strain evidence="1">BCW_3452</strain>
    </source>
</reference>
<name>A0A8H9K5A0_VIBVL</name>
<sequence length="178" mass="19933">MKSVKIDSSITIVDGAKTHQENYRLSVANLAFGSWHVSHTIESNTKKYTLRLGVAAFVANPNKSKLKKQRLNRKISSTSATMLISPCAELRQLDRIFETIKVSPATVVTYNNCIFIKLPLIYTTFDVYLYSLNGLTYGIDLVSLPIGDDSNTTVKLMKNKNKHSAPEGFNPPLKLIRR</sequence>
<evidence type="ECO:0000313" key="1">
    <source>
        <dbReference type="EMBL" id="HAS8538369.1"/>
    </source>
</evidence>